<reference evidence="2" key="1">
    <citation type="journal article" date="2014" name="Int. J. Syst. Evol. Microbiol.">
        <title>Complete genome sequence of Corynebacterium casei LMG S-19264T (=DSM 44701T), isolated from a smear-ripened cheese.</title>
        <authorList>
            <consortium name="US DOE Joint Genome Institute (JGI-PGF)"/>
            <person name="Walter F."/>
            <person name="Albersmeier A."/>
            <person name="Kalinowski J."/>
            <person name="Ruckert C."/>
        </authorList>
    </citation>
    <scope>NUCLEOTIDE SEQUENCE</scope>
    <source>
        <strain evidence="2">KCTC 12711</strain>
    </source>
</reference>
<dbReference type="InterPro" id="IPR002048">
    <property type="entry name" value="EF_hand_dom"/>
</dbReference>
<name>A0A918VG30_9GAMM</name>
<dbReference type="Proteomes" id="UP000614811">
    <property type="component" value="Unassembled WGS sequence"/>
</dbReference>
<evidence type="ECO:0000313" key="2">
    <source>
        <dbReference type="EMBL" id="GGZ96125.1"/>
    </source>
</evidence>
<evidence type="ECO:0000313" key="3">
    <source>
        <dbReference type="Proteomes" id="UP000614811"/>
    </source>
</evidence>
<dbReference type="GO" id="GO:0005509">
    <property type="term" value="F:calcium ion binding"/>
    <property type="evidence" value="ECO:0007669"/>
    <property type="project" value="InterPro"/>
</dbReference>
<accession>A0A918VG30</accession>
<dbReference type="EMBL" id="BMXA01000001">
    <property type="protein sequence ID" value="GGZ96125.1"/>
    <property type="molecule type" value="Genomic_DNA"/>
</dbReference>
<protein>
    <recommendedName>
        <fullName evidence="1">EF-hand domain-containing protein</fullName>
    </recommendedName>
</protein>
<reference evidence="2" key="2">
    <citation type="submission" date="2020-09" db="EMBL/GenBank/DDBJ databases">
        <authorList>
            <person name="Sun Q."/>
            <person name="Kim S."/>
        </authorList>
    </citation>
    <scope>NUCLEOTIDE SEQUENCE</scope>
    <source>
        <strain evidence="2">KCTC 12711</strain>
    </source>
</reference>
<dbReference type="PROSITE" id="PS50222">
    <property type="entry name" value="EF_HAND_2"/>
    <property type="match status" value="1"/>
</dbReference>
<proteinExistence type="predicted"/>
<comment type="caution">
    <text evidence="2">The sequence shown here is derived from an EMBL/GenBank/DDBJ whole genome shotgun (WGS) entry which is preliminary data.</text>
</comment>
<evidence type="ECO:0000259" key="1">
    <source>
        <dbReference type="PROSITE" id="PS50222"/>
    </source>
</evidence>
<dbReference type="InterPro" id="IPR011992">
    <property type="entry name" value="EF-hand-dom_pair"/>
</dbReference>
<keyword evidence="3" id="KW-1185">Reference proteome</keyword>
<dbReference type="InterPro" id="IPR018247">
    <property type="entry name" value="EF_Hand_1_Ca_BS"/>
</dbReference>
<organism evidence="2 3">
    <name type="scientific">Arenicella chitinivorans</name>
    <dbReference type="NCBI Taxonomy" id="1329800"/>
    <lineage>
        <taxon>Bacteria</taxon>
        <taxon>Pseudomonadati</taxon>
        <taxon>Pseudomonadota</taxon>
        <taxon>Gammaproteobacteria</taxon>
        <taxon>Arenicellales</taxon>
        <taxon>Arenicellaceae</taxon>
        <taxon>Arenicella</taxon>
    </lineage>
</organism>
<sequence length="176" mass="18208">MLLVCSAHANDNQATFDFGRLKLNEGTKLETFLAKVTEHEEKNSLLPSAREDLVALFKQYDFDQNGELNATEMLVGCMKPLTAEQVEAYKAGKKKKGGGGGKVPGPIETGCTGTCNCDYIGGIGGTDSPGEIGTPGDGQNTQGFGNSQGSNQLCVAAGDANCHCHCNTGVCAAGGT</sequence>
<dbReference type="PROSITE" id="PS00018">
    <property type="entry name" value="EF_HAND_1"/>
    <property type="match status" value="1"/>
</dbReference>
<dbReference type="SUPFAM" id="SSF47473">
    <property type="entry name" value="EF-hand"/>
    <property type="match status" value="1"/>
</dbReference>
<feature type="domain" description="EF-hand" evidence="1">
    <location>
        <begin position="48"/>
        <end position="83"/>
    </location>
</feature>
<gene>
    <name evidence="2" type="ORF">GCM10008090_00400</name>
</gene>
<dbReference type="AlphaFoldDB" id="A0A918VG30"/>